<evidence type="ECO:0008006" key="3">
    <source>
        <dbReference type="Google" id="ProtNLM"/>
    </source>
</evidence>
<dbReference type="RefSeq" id="WP_091356767.1">
    <property type="nucleotide sequence ID" value="NZ_AP025284.1"/>
</dbReference>
<evidence type="ECO:0000313" key="2">
    <source>
        <dbReference type="Proteomes" id="UP000198749"/>
    </source>
</evidence>
<accession>A0A1H9GMV2</accession>
<gene>
    <name evidence="1" type="ORF">SAMN03080615_01776</name>
</gene>
<protein>
    <recommendedName>
        <fullName evidence="3">General secretion pathway protein N</fullName>
    </recommendedName>
</protein>
<name>A0A1H9GMV2_9GAMM</name>
<dbReference type="AlphaFoldDB" id="A0A1H9GMV2"/>
<evidence type="ECO:0000313" key="1">
    <source>
        <dbReference type="EMBL" id="SEQ51314.1"/>
    </source>
</evidence>
<reference evidence="2" key="1">
    <citation type="submission" date="2016-10" db="EMBL/GenBank/DDBJ databases">
        <authorList>
            <person name="Varghese N."/>
            <person name="Submissions S."/>
        </authorList>
    </citation>
    <scope>NUCLEOTIDE SEQUENCE [LARGE SCALE GENOMIC DNA]</scope>
    <source>
        <strain evidence="2">DSM 18887</strain>
    </source>
</reference>
<proteinExistence type="predicted"/>
<keyword evidence="2" id="KW-1185">Reference proteome</keyword>
<organism evidence="1 2">
    <name type="scientific">Amphritea atlantica</name>
    <dbReference type="NCBI Taxonomy" id="355243"/>
    <lineage>
        <taxon>Bacteria</taxon>
        <taxon>Pseudomonadati</taxon>
        <taxon>Pseudomonadota</taxon>
        <taxon>Gammaproteobacteria</taxon>
        <taxon>Oceanospirillales</taxon>
        <taxon>Oceanospirillaceae</taxon>
        <taxon>Amphritea</taxon>
    </lineage>
</organism>
<dbReference type="OrthoDB" id="6089019at2"/>
<dbReference type="Proteomes" id="UP000198749">
    <property type="component" value="Unassembled WGS sequence"/>
</dbReference>
<dbReference type="STRING" id="355243.SAMN03080615_01776"/>
<sequence>MNTVRYLTRLTLLQLGVMAILTAILSAQFMMPVAEPTQLSNEQLSEPSSLPELPSIAEPDLQIDQFLEISERPLFYSTRKPQEISTAMTAIRRPDRTPEQDWILTGIIINGEDNVALFSAIGKKNYESLRSGMKLSDWTLDEITPDSVTFSNDGRKIEMPLIKPAAPSQAGRSRSSSLFMNQSQYGKVVRPLDNQ</sequence>
<dbReference type="EMBL" id="FOGB01000004">
    <property type="protein sequence ID" value="SEQ51314.1"/>
    <property type="molecule type" value="Genomic_DNA"/>
</dbReference>